<comment type="caution">
    <text evidence="1">The sequence shown here is derived from an EMBL/GenBank/DDBJ whole genome shotgun (WGS) entry which is preliminary data.</text>
</comment>
<dbReference type="EMBL" id="JBEDUW010000003">
    <property type="protein sequence ID" value="KAK9936831.1"/>
    <property type="molecule type" value="Genomic_DNA"/>
</dbReference>
<keyword evidence="2" id="KW-1185">Reference proteome</keyword>
<reference evidence="1 2" key="1">
    <citation type="journal article" date="2023" name="G3 (Bethesda)">
        <title>A chromosome-length genome assembly and annotation of blackberry (Rubus argutus, cv. 'Hillquist').</title>
        <authorList>
            <person name="Bruna T."/>
            <person name="Aryal R."/>
            <person name="Dudchenko O."/>
            <person name="Sargent D.J."/>
            <person name="Mead D."/>
            <person name="Buti M."/>
            <person name="Cavallini A."/>
            <person name="Hytonen T."/>
            <person name="Andres J."/>
            <person name="Pham M."/>
            <person name="Weisz D."/>
            <person name="Mascagni F."/>
            <person name="Usai G."/>
            <person name="Natali L."/>
            <person name="Bassil N."/>
            <person name="Fernandez G.E."/>
            <person name="Lomsadze A."/>
            <person name="Armour M."/>
            <person name="Olukolu B."/>
            <person name="Poorten T."/>
            <person name="Britton C."/>
            <person name="Davik J."/>
            <person name="Ashrafi H."/>
            <person name="Aiden E.L."/>
            <person name="Borodovsky M."/>
            <person name="Worthington M."/>
        </authorList>
    </citation>
    <scope>NUCLEOTIDE SEQUENCE [LARGE SCALE GENOMIC DNA]</scope>
    <source>
        <strain evidence="1">PI 553951</strain>
    </source>
</reference>
<name>A0AAW1XKF2_RUBAR</name>
<proteinExistence type="predicted"/>
<evidence type="ECO:0000313" key="1">
    <source>
        <dbReference type="EMBL" id="KAK9936831.1"/>
    </source>
</evidence>
<protein>
    <submittedName>
        <fullName evidence="1">Uncharacterized protein</fullName>
    </submittedName>
</protein>
<organism evidence="1 2">
    <name type="scientific">Rubus argutus</name>
    <name type="common">Southern blackberry</name>
    <dbReference type="NCBI Taxonomy" id="59490"/>
    <lineage>
        <taxon>Eukaryota</taxon>
        <taxon>Viridiplantae</taxon>
        <taxon>Streptophyta</taxon>
        <taxon>Embryophyta</taxon>
        <taxon>Tracheophyta</taxon>
        <taxon>Spermatophyta</taxon>
        <taxon>Magnoliopsida</taxon>
        <taxon>eudicotyledons</taxon>
        <taxon>Gunneridae</taxon>
        <taxon>Pentapetalae</taxon>
        <taxon>rosids</taxon>
        <taxon>fabids</taxon>
        <taxon>Rosales</taxon>
        <taxon>Rosaceae</taxon>
        <taxon>Rosoideae</taxon>
        <taxon>Rosoideae incertae sedis</taxon>
        <taxon>Rubus</taxon>
    </lineage>
</organism>
<sequence>MSLAWDLCRDAVVSAVPSFGCPEEEIHGVSAGFIELVTAVNHGQSKSERLSRSGDLETRLCDDDAVNLVVKNRERKRGGPVEVVTAWAASMGGLELGPTVEVVNAMWMPRSAWAEKDSCSRWLESSWELEKAVASGLCYCVAEFHGWAVQRRQRWSFGCP</sequence>
<accession>A0AAW1XKF2</accession>
<dbReference type="Proteomes" id="UP001457282">
    <property type="component" value="Unassembled WGS sequence"/>
</dbReference>
<evidence type="ECO:0000313" key="2">
    <source>
        <dbReference type="Proteomes" id="UP001457282"/>
    </source>
</evidence>
<dbReference type="AlphaFoldDB" id="A0AAW1XKF2"/>
<gene>
    <name evidence="1" type="ORF">M0R45_013654</name>
</gene>